<dbReference type="SUPFAM" id="SSF46785">
    <property type="entry name" value="Winged helix' DNA-binding domain"/>
    <property type="match status" value="1"/>
</dbReference>
<organism evidence="7 8">
    <name type="scientific">Actinomadura fibrosa</name>
    <dbReference type="NCBI Taxonomy" id="111802"/>
    <lineage>
        <taxon>Bacteria</taxon>
        <taxon>Bacillati</taxon>
        <taxon>Actinomycetota</taxon>
        <taxon>Actinomycetes</taxon>
        <taxon>Streptosporangiales</taxon>
        <taxon>Thermomonosporaceae</taxon>
        <taxon>Actinomadura</taxon>
    </lineage>
</organism>
<dbReference type="EMBL" id="JBHTGP010000006">
    <property type="protein sequence ID" value="MFD0685343.1"/>
    <property type="molecule type" value="Genomic_DNA"/>
</dbReference>
<dbReference type="Gene3D" id="1.10.10.10">
    <property type="entry name" value="Winged helix-like DNA-binding domain superfamily/Winged helix DNA-binding domain"/>
    <property type="match status" value="1"/>
</dbReference>
<dbReference type="InterPro" id="IPR036390">
    <property type="entry name" value="WH_DNA-bd_sf"/>
</dbReference>
<keyword evidence="4" id="KW-0804">Transcription</keyword>
<evidence type="ECO:0000256" key="1">
    <source>
        <dbReference type="ARBA" id="ARBA00009437"/>
    </source>
</evidence>
<protein>
    <submittedName>
        <fullName evidence="7">LysR family transcriptional regulator</fullName>
    </submittedName>
</protein>
<evidence type="ECO:0000256" key="2">
    <source>
        <dbReference type="ARBA" id="ARBA00023015"/>
    </source>
</evidence>
<evidence type="ECO:0000313" key="7">
    <source>
        <dbReference type="EMBL" id="MFD0685343.1"/>
    </source>
</evidence>
<dbReference type="PANTHER" id="PTHR30346:SF29">
    <property type="entry name" value="LYSR SUBSTRATE-BINDING"/>
    <property type="match status" value="1"/>
</dbReference>
<dbReference type="RefSeq" id="WP_131758427.1">
    <property type="nucleotide sequence ID" value="NZ_CAACUY010000051.1"/>
</dbReference>
<evidence type="ECO:0000313" key="8">
    <source>
        <dbReference type="Proteomes" id="UP001597063"/>
    </source>
</evidence>
<dbReference type="InterPro" id="IPR011991">
    <property type="entry name" value="ArsR-like_HTH"/>
</dbReference>
<feature type="domain" description="HTH lysR-type" evidence="6">
    <location>
        <begin position="2"/>
        <end position="59"/>
    </location>
</feature>
<keyword evidence="8" id="KW-1185">Reference proteome</keyword>
<evidence type="ECO:0000256" key="4">
    <source>
        <dbReference type="ARBA" id="ARBA00023163"/>
    </source>
</evidence>
<dbReference type="PROSITE" id="PS50931">
    <property type="entry name" value="HTH_LYSR"/>
    <property type="match status" value="1"/>
</dbReference>
<dbReference type="PANTHER" id="PTHR30346">
    <property type="entry name" value="TRANSCRIPTIONAL DUAL REGULATOR HCAR-RELATED"/>
    <property type="match status" value="1"/>
</dbReference>
<sequence>MLDLGRLRVLRELKLRGTVGAVAEALGYSPSAVSQQLAQLQREVGVPLVERAGRRLRLTEAGEVLAGHAETLLAGAQRAEEAALAASGRVAGTVRVVGFQTALLHVLAPALPRLAADYPDLVVDVLDEEFVRVLQALVLREIDVVITDEYSHLPRPRRPELTSEVLITEPMRIALPEAHPLARSGGPVRMADLAGAPWVTGHVGTNHADLLERTCVGLGGYRPDVRYRSNDLLVILAMVARGGAACLIPDLALAELEEGIVVRDVADARVDRRMVLWTRVGADVRPSVRAVLDAVRCSADDLVDRRPSLIRGAPSRPVPDGLGEPPAPP</sequence>
<evidence type="ECO:0000259" key="6">
    <source>
        <dbReference type="PROSITE" id="PS50931"/>
    </source>
</evidence>
<keyword evidence="3" id="KW-0238">DNA-binding</keyword>
<accession>A0ABW2XJ47</accession>
<dbReference type="InterPro" id="IPR005119">
    <property type="entry name" value="LysR_subst-bd"/>
</dbReference>
<comment type="caution">
    <text evidence="7">The sequence shown here is derived from an EMBL/GenBank/DDBJ whole genome shotgun (WGS) entry which is preliminary data.</text>
</comment>
<dbReference type="InterPro" id="IPR036388">
    <property type="entry name" value="WH-like_DNA-bd_sf"/>
</dbReference>
<gene>
    <name evidence="7" type="ORF">ACFQZM_12610</name>
</gene>
<name>A0ABW2XJ47_9ACTN</name>
<dbReference type="Gene3D" id="3.40.190.10">
    <property type="entry name" value="Periplasmic binding protein-like II"/>
    <property type="match status" value="2"/>
</dbReference>
<evidence type="ECO:0000256" key="3">
    <source>
        <dbReference type="ARBA" id="ARBA00023125"/>
    </source>
</evidence>
<evidence type="ECO:0000256" key="5">
    <source>
        <dbReference type="SAM" id="MobiDB-lite"/>
    </source>
</evidence>
<proteinExistence type="inferred from homology"/>
<keyword evidence="2" id="KW-0805">Transcription regulation</keyword>
<dbReference type="InterPro" id="IPR000847">
    <property type="entry name" value="LysR_HTH_N"/>
</dbReference>
<dbReference type="CDD" id="cd00090">
    <property type="entry name" value="HTH_ARSR"/>
    <property type="match status" value="1"/>
</dbReference>
<reference evidence="8" key="1">
    <citation type="journal article" date="2019" name="Int. J. Syst. Evol. Microbiol.">
        <title>The Global Catalogue of Microorganisms (GCM) 10K type strain sequencing project: providing services to taxonomists for standard genome sequencing and annotation.</title>
        <authorList>
            <consortium name="The Broad Institute Genomics Platform"/>
            <consortium name="The Broad Institute Genome Sequencing Center for Infectious Disease"/>
            <person name="Wu L."/>
            <person name="Ma J."/>
        </authorList>
    </citation>
    <scope>NUCLEOTIDE SEQUENCE [LARGE SCALE GENOMIC DNA]</scope>
    <source>
        <strain evidence="8">JCM 9371</strain>
    </source>
</reference>
<dbReference type="SUPFAM" id="SSF53850">
    <property type="entry name" value="Periplasmic binding protein-like II"/>
    <property type="match status" value="1"/>
</dbReference>
<dbReference type="Pfam" id="PF03466">
    <property type="entry name" value="LysR_substrate"/>
    <property type="match status" value="1"/>
</dbReference>
<dbReference type="Proteomes" id="UP001597063">
    <property type="component" value="Unassembled WGS sequence"/>
</dbReference>
<dbReference type="Pfam" id="PF00126">
    <property type="entry name" value="HTH_1"/>
    <property type="match status" value="1"/>
</dbReference>
<feature type="region of interest" description="Disordered" evidence="5">
    <location>
        <begin position="309"/>
        <end position="329"/>
    </location>
</feature>
<comment type="similarity">
    <text evidence="1">Belongs to the LysR transcriptional regulatory family.</text>
</comment>